<keyword evidence="1" id="KW-1133">Transmembrane helix</keyword>
<dbReference type="PANTHER" id="PTHR12277">
    <property type="entry name" value="ALPHA/BETA HYDROLASE DOMAIN-CONTAINING PROTEIN"/>
    <property type="match status" value="1"/>
</dbReference>
<evidence type="ECO:0000313" key="3">
    <source>
        <dbReference type="EMBL" id="KAK5937866.1"/>
    </source>
</evidence>
<reference evidence="3 4" key="1">
    <citation type="journal article" date="2023" name="Res Sq">
        <title>Genomic and morphological characterization of Knufia obscura isolated from the Mars 2020 spacecraft assembly facility.</title>
        <authorList>
            <person name="Chander A.M."/>
            <person name="Teixeira M.M."/>
            <person name="Singh N.K."/>
            <person name="Williams M.P."/>
            <person name="Parker C.W."/>
            <person name="Leo P."/>
            <person name="Stajich J.E."/>
            <person name="Torok T."/>
            <person name="Tighe S."/>
            <person name="Mason C.E."/>
            <person name="Venkateswaran K."/>
        </authorList>
    </citation>
    <scope>NUCLEOTIDE SEQUENCE [LARGE SCALE GENOMIC DNA]</scope>
    <source>
        <strain evidence="3 4">CCFEE 5817</strain>
    </source>
</reference>
<proteinExistence type="predicted"/>
<feature type="domain" description="Serine aminopeptidase S33" evidence="2">
    <location>
        <begin position="147"/>
        <end position="279"/>
    </location>
</feature>
<keyword evidence="1" id="KW-0812">Transmembrane</keyword>
<evidence type="ECO:0000313" key="4">
    <source>
        <dbReference type="Proteomes" id="UP001334248"/>
    </source>
</evidence>
<dbReference type="InterPro" id="IPR029058">
    <property type="entry name" value="AB_hydrolase_fold"/>
</dbReference>
<organism evidence="3 4">
    <name type="scientific">Knufia obscura</name>
    <dbReference type="NCBI Taxonomy" id="1635080"/>
    <lineage>
        <taxon>Eukaryota</taxon>
        <taxon>Fungi</taxon>
        <taxon>Dikarya</taxon>
        <taxon>Ascomycota</taxon>
        <taxon>Pezizomycotina</taxon>
        <taxon>Eurotiomycetes</taxon>
        <taxon>Chaetothyriomycetidae</taxon>
        <taxon>Chaetothyriales</taxon>
        <taxon>Trichomeriaceae</taxon>
        <taxon>Knufia</taxon>
    </lineage>
</organism>
<dbReference type="PANTHER" id="PTHR12277:SF81">
    <property type="entry name" value="PROTEIN ABHD13"/>
    <property type="match status" value="1"/>
</dbReference>
<dbReference type="GeneID" id="90003444"/>
<comment type="caution">
    <text evidence="3">The sequence shown here is derived from an EMBL/GenBank/DDBJ whole genome shotgun (WGS) entry which is preliminary data.</text>
</comment>
<accession>A0ABR0RBB1</accession>
<dbReference type="Pfam" id="PF12146">
    <property type="entry name" value="Hydrolase_4"/>
    <property type="match status" value="1"/>
</dbReference>
<keyword evidence="4" id="KW-1185">Reference proteome</keyword>
<gene>
    <name evidence="3" type="ORF">PMZ80_009995</name>
</gene>
<dbReference type="EMBL" id="JAVHJV010000015">
    <property type="protein sequence ID" value="KAK5937866.1"/>
    <property type="molecule type" value="Genomic_DNA"/>
</dbReference>
<name>A0ABR0RBB1_9EURO</name>
<evidence type="ECO:0000256" key="1">
    <source>
        <dbReference type="SAM" id="Phobius"/>
    </source>
</evidence>
<feature type="transmembrane region" description="Helical" evidence="1">
    <location>
        <begin position="6"/>
        <end position="28"/>
    </location>
</feature>
<dbReference type="InterPro" id="IPR022742">
    <property type="entry name" value="Hydrolase_4"/>
</dbReference>
<dbReference type="Gene3D" id="3.40.50.1820">
    <property type="entry name" value="alpha/beta hydrolase"/>
    <property type="match status" value="1"/>
</dbReference>
<dbReference type="Proteomes" id="UP001334248">
    <property type="component" value="Unassembled WGS sequence"/>
</dbReference>
<keyword evidence="1" id="KW-0472">Membrane</keyword>
<sequence>MLQQVISFLVFASGLWLFALFIASFPTVQRHVFYLHKLPIWWSQKLDIPESFGFLPNQVTHHTVITTDKERLFAWLVVPLNAYIRHEDSLAQQASTAKARSIALDLVKNDAESKLVIYFHGNASTVGSTRRTEAYRSISVHDPEHQYVLSFDYRGFGRSTGHPTQEGLVTDAVSVIEWARKELQIPYERILLLSQSLGTAVASATLQHYISKGERPSFAGLMMCAPFTNMADAFMHYKVFLGIELLAPLRFIRPLQTWFIHRLADKWSTTEHLDSILSSYENLKLTFVHCTTDDVIPVEMTHRLATTASEMLKDLGEAYDHRLDLGHGGSVQEWRHGNRRLRKVILNYGGHNTIMKWAPVALEIGRIFKQANDELL</sequence>
<dbReference type="RefSeq" id="XP_064725956.1">
    <property type="nucleotide sequence ID" value="XM_064878388.1"/>
</dbReference>
<protein>
    <recommendedName>
        <fullName evidence="2">Serine aminopeptidase S33 domain-containing protein</fullName>
    </recommendedName>
</protein>
<dbReference type="SUPFAM" id="SSF53474">
    <property type="entry name" value="alpha/beta-Hydrolases"/>
    <property type="match status" value="1"/>
</dbReference>
<evidence type="ECO:0000259" key="2">
    <source>
        <dbReference type="Pfam" id="PF12146"/>
    </source>
</evidence>